<dbReference type="EMBL" id="LMWS01000031">
    <property type="protein sequence ID" value="KUN35733.1"/>
    <property type="molecule type" value="Genomic_DNA"/>
</dbReference>
<keyword evidence="2" id="KW-1185">Reference proteome</keyword>
<gene>
    <name evidence="1" type="ORF">AQJ30_23895</name>
</gene>
<sequence length="72" mass="7849">MAMVTAPLVIARVRYQLYPRVSIQPMKSRMPRVLATCGQVTLSVGGVERVEPEWPGAGERVATVILLRGDGN</sequence>
<dbReference type="Proteomes" id="UP000053271">
    <property type="component" value="Unassembled WGS sequence"/>
</dbReference>
<dbReference type="AlphaFoldDB" id="A0A101QTI2"/>
<reference evidence="1 2" key="1">
    <citation type="submission" date="2015-10" db="EMBL/GenBank/DDBJ databases">
        <title>Draft genome sequence of Streptomyces longwoodensis DSM 41677, type strain for the species Streptomyces longwoodensis.</title>
        <authorList>
            <person name="Ruckert C."/>
            <person name="Winkler A."/>
            <person name="Kalinowski J."/>
            <person name="Kampfer P."/>
            <person name="Glaeser S."/>
        </authorList>
    </citation>
    <scope>NUCLEOTIDE SEQUENCE [LARGE SCALE GENOMIC DNA]</scope>
    <source>
        <strain evidence="1 2">DSM 41677</strain>
    </source>
</reference>
<name>A0A101QTI2_9ACTN</name>
<evidence type="ECO:0000313" key="1">
    <source>
        <dbReference type="EMBL" id="KUN35733.1"/>
    </source>
</evidence>
<comment type="caution">
    <text evidence="1">The sequence shown here is derived from an EMBL/GenBank/DDBJ whole genome shotgun (WGS) entry which is preliminary data.</text>
</comment>
<organism evidence="1 2">
    <name type="scientific">Streptomyces longwoodensis</name>
    <dbReference type="NCBI Taxonomy" id="68231"/>
    <lineage>
        <taxon>Bacteria</taxon>
        <taxon>Bacillati</taxon>
        <taxon>Actinomycetota</taxon>
        <taxon>Actinomycetes</taxon>
        <taxon>Kitasatosporales</taxon>
        <taxon>Streptomycetaceae</taxon>
        <taxon>Streptomyces</taxon>
    </lineage>
</organism>
<proteinExistence type="predicted"/>
<protein>
    <submittedName>
        <fullName evidence="1">Uncharacterized protein</fullName>
    </submittedName>
</protein>
<evidence type="ECO:0000313" key="2">
    <source>
        <dbReference type="Proteomes" id="UP000053271"/>
    </source>
</evidence>
<accession>A0A101QTI2</accession>